<dbReference type="InterPro" id="IPR000683">
    <property type="entry name" value="Gfo/Idh/MocA-like_OxRdtase_N"/>
</dbReference>
<feature type="domain" description="GFO/IDH/MocA-like oxidoreductase" evidence="2">
    <location>
        <begin position="134"/>
        <end position="256"/>
    </location>
</feature>
<dbReference type="RefSeq" id="WP_145103031.1">
    <property type="nucleotide sequence ID" value="NZ_CP036277.1"/>
</dbReference>
<name>A0A517ZZK3_9PLAN</name>
<proteinExistence type="predicted"/>
<dbReference type="Proteomes" id="UP000315647">
    <property type="component" value="Chromosome"/>
</dbReference>
<dbReference type="SUPFAM" id="SSF51735">
    <property type="entry name" value="NAD(P)-binding Rossmann-fold domains"/>
    <property type="match status" value="1"/>
</dbReference>
<evidence type="ECO:0000259" key="1">
    <source>
        <dbReference type="Pfam" id="PF01408"/>
    </source>
</evidence>
<dbReference type="AlphaFoldDB" id="A0A517ZZK3"/>
<dbReference type="SUPFAM" id="SSF55347">
    <property type="entry name" value="Glyceraldehyde-3-phosphate dehydrogenase-like, C-terminal domain"/>
    <property type="match status" value="1"/>
</dbReference>
<dbReference type="PANTHER" id="PTHR43377">
    <property type="entry name" value="BILIVERDIN REDUCTASE A"/>
    <property type="match status" value="1"/>
</dbReference>
<evidence type="ECO:0000313" key="4">
    <source>
        <dbReference type="Proteomes" id="UP000315647"/>
    </source>
</evidence>
<protein>
    <submittedName>
        <fullName evidence="3">1,5-anhydro-D-fructose reductase</fullName>
        <ecNumber evidence="3">1.1.1.292</ecNumber>
    </submittedName>
</protein>
<dbReference type="Pfam" id="PF22725">
    <property type="entry name" value="GFO_IDH_MocA_C3"/>
    <property type="match status" value="1"/>
</dbReference>
<keyword evidence="4" id="KW-1185">Reference proteome</keyword>
<dbReference type="PANTHER" id="PTHR43377:SF1">
    <property type="entry name" value="BILIVERDIN REDUCTASE A"/>
    <property type="match status" value="1"/>
</dbReference>
<dbReference type="Gene3D" id="3.30.360.10">
    <property type="entry name" value="Dihydrodipicolinate Reductase, domain 2"/>
    <property type="match status" value="1"/>
</dbReference>
<dbReference type="GO" id="GO:0000166">
    <property type="term" value="F:nucleotide binding"/>
    <property type="evidence" value="ECO:0007669"/>
    <property type="project" value="InterPro"/>
</dbReference>
<evidence type="ECO:0000259" key="2">
    <source>
        <dbReference type="Pfam" id="PF22725"/>
    </source>
</evidence>
<keyword evidence="3" id="KW-0560">Oxidoreductase</keyword>
<dbReference type="InterPro" id="IPR036291">
    <property type="entry name" value="NAD(P)-bd_dom_sf"/>
</dbReference>
<gene>
    <name evidence="3" type="primary">afr_1</name>
    <name evidence="3" type="ORF">Enr10x_02190</name>
</gene>
<accession>A0A517PZZ2</accession>
<dbReference type="EMBL" id="CP037421">
    <property type="protein sequence ID" value="QDT24927.1"/>
    <property type="molecule type" value="Genomic_DNA"/>
</dbReference>
<dbReference type="InterPro" id="IPR051450">
    <property type="entry name" value="Gfo/Idh/MocA_Oxidoreductases"/>
</dbReference>
<dbReference type="EC" id="1.1.1.292" evidence="3"/>
<feature type="domain" description="Gfo/Idh/MocA-like oxidoreductase N-terminal" evidence="1">
    <location>
        <begin position="6"/>
        <end position="125"/>
    </location>
</feature>
<reference evidence="3 4" key="1">
    <citation type="submission" date="2019-03" db="EMBL/GenBank/DDBJ databases">
        <title>Deep-cultivation of Planctomycetes and their phenomic and genomic characterization uncovers novel biology.</title>
        <authorList>
            <person name="Wiegand S."/>
            <person name="Jogler M."/>
            <person name="Boedeker C."/>
            <person name="Pinto D."/>
            <person name="Vollmers J."/>
            <person name="Rivas-Marin E."/>
            <person name="Kohn T."/>
            <person name="Peeters S.H."/>
            <person name="Heuer A."/>
            <person name="Rast P."/>
            <person name="Oberbeckmann S."/>
            <person name="Bunk B."/>
            <person name="Jeske O."/>
            <person name="Meyerdierks A."/>
            <person name="Storesund J.E."/>
            <person name="Kallscheuer N."/>
            <person name="Luecker S."/>
            <person name="Lage O.M."/>
            <person name="Pohl T."/>
            <person name="Merkel B.J."/>
            <person name="Hornburger P."/>
            <person name="Mueller R.-W."/>
            <person name="Bruemmer F."/>
            <person name="Labrenz M."/>
            <person name="Spormann A.M."/>
            <person name="Op den Camp H."/>
            <person name="Overmann J."/>
            <person name="Amann R."/>
            <person name="Jetten M.S.M."/>
            <person name="Mascher T."/>
            <person name="Medema M.H."/>
            <person name="Devos D.P."/>
            <person name="Kaster A.-K."/>
            <person name="Ovreas L."/>
            <person name="Rohde M."/>
            <person name="Galperin M.Y."/>
            <person name="Jogler C."/>
        </authorList>
    </citation>
    <scope>NUCLEOTIDE SEQUENCE [LARGE SCALE GENOMIC DNA]</scope>
    <source>
        <strain evidence="3 4">Enr10</strain>
    </source>
</reference>
<organism evidence="3 4">
    <name type="scientific">Gimesia panareensis</name>
    <dbReference type="NCBI Taxonomy" id="2527978"/>
    <lineage>
        <taxon>Bacteria</taxon>
        <taxon>Pseudomonadati</taxon>
        <taxon>Planctomycetota</taxon>
        <taxon>Planctomycetia</taxon>
        <taxon>Planctomycetales</taxon>
        <taxon>Planctomycetaceae</taxon>
        <taxon>Gimesia</taxon>
    </lineage>
</organism>
<dbReference type="InterPro" id="IPR055170">
    <property type="entry name" value="GFO_IDH_MocA-like_dom"/>
</dbReference>
<evidence type="ECO:0000313" key="3">
    <source>
        <dbReference type="EMBL" id="QDT24927.1"/>
    </source>
</evidence>
<dbReference type="Gene3D" id="3.40.50.720">
    <property type="entry name" value="NAD(P)-binding Rossmann-like Domain"/>
    <property type="match status" value="1"/>
</dbReference>
<dbReference type="Pfam" id="PF01408">
    <property type="entry name" value="GFO_IDH_MocA"/>
    <property type="match status" value="1"/>
</dbReference>
<sequence length="348" mass="38292">MTTPGVRFGLIGYGAWGQCHAEAIRKTDGAELVAIAAKSESTCASAREAFPEAAVSTDYRDLLARDDVDIVDVVLPSFLHHEVASAVLQAGKHLLLEKPMCLTVEQCDDLNRQASAGGRLLAIGHELRLSSLWSKVKQMIDEGFVGEPQYVLVELSRNPYRLGADGWRYDIDRVGNWILEEPIHFFDFARWYLSSAGEPVSVFATANSRQPNHPELQDNFSAIVKFNGGKYAVVSQSLSMFEHHQTVKVAGTKGSLWASWSGAMDRTLHPTFFLKTSDGETVTDIPIEKITGEVYELEDEMAMLVRAVRDDKPLMTTGADGKWSVAMCVAAQRSVETGNPVDMSEVLP</sequence>
<accession>A0A517ZZK3</accession>
<dbReference type="GO" id="GO:0033712">
    <property type="term" value="F:1,5-anhydro-D-fructose reductase (1,5-anhydro-D-mannitol-forming) activity"/>
    <property type="evidence" value="ECO:0007669"/>
    <property type="project" value="UniProtKB-EC"/>
</dbReference>